<evidence type="ECO:0000256" key="2">
    <source>
        <dbReference type="ARBA" id="ARBA00012438"/>
    </source>
</evidence>
<organism evidence="5">
    <name type="scientific">marine sediment metagenome</name>
    <dbReference type="NCBI Taxonomy" id="412755"/>
    <lineage>
        <taxon>unclassified sequences</taxon>
        <taxon>metagenomes</taxon>
        <taxon>ecological metagenomes</taxon>
    </lineage>
</organism>
<accession>X1PMP7</accession>
<evidence type="ECO:0000313" key="5">
    <source>
        <dbReference type="EMBL" id="GAI32149.1"/>
    </source>
</evidence>
<reference evidence="5" key="1">
    <citation type="journal article" date="2014" name="Front. Microbiol.">
        <title>High frequency of phylogenetically diverse reductive dehalogenase-homologous genes in deep subseafloor sedimentary metagenomes.</title>
        <authorList>
            <person name="Kawai M."/>
            <person name="Futagami T."/>
            <person name="Toyoda A."/>
            <person name="Takaki Y."/>
            <person name="Nishi S."/>
            <person name="Hori S."/>
            <person name="Arai W."/>
            <person name="Tsubouchi T."/>
            <person name="Morono Y."/>
            <person name="Uchiyama I."/>
            <person name="Ito T."/>
            <person name="Fujiyama A."/>
            <person name="Inagaki F."/>
            <person name="Takami H."/>
        </authorList>
    </citation>
    <scope>NUCLEOTIDE SEQUENCE</scope>
    <source>
        <strain evidence="5">Expedition CK06-06</strain>
    </source>
</reference>
<dbReference type="GO" id="GO:0000160">
    <property type="term" value="P:phosphorelay signal transduction system"/>
    <property type="evidence" value="ECO:0007669"/>
    <property type="project" value="UniProtKB-KW"/>
</dbReference>
<dbReference type="EMBL" id="BARV01015662">
    <property type="protein sequence ID" value="GAI32149.1"/>
    <property type="molecule type" value="Genomic_DNA"/>
</dbReference>
<dbReference type="EC" id="2.7.13.3" evidence="2"/>
<sequence>MKGFGDAEFMEKLKTTHSYAVYAGNEIVKLMKELRPTLLDELGMPAAIHRYAKDTLQAQGINVSAEFIGTDQRLPLEVEVTLFRVAQGVMGNILEHSGAKNVSIKLECNSSEC</sequence>
<comment type="catalytic activity">
    <reaction evidence="1">
        <text>ATP + protein L-histidine = ADP + protein N-phospho-L-histidine.</text>
        <dbReference type="EC" id="2.7.13.3"/>
    </reaction>
</comment>
<keyword evidence="3" id="KW-0808">Transferase</keyword>
<dbReference type="PANTHER" id="PTHR24421:SF10">
    <property type="entry name" value="NITRATE_NITRITE SENSOR PROTEIN NARQ"/>
    <property type="match status" value="1"/>
</dbReference>
<gene>
    <name evidence="5" type="ORF">S06H3_27038</name>
</gene>
<name>X1PMP7_9ZZZZ</name>
<dbReference type="PANTHER" id="PTHR24421">
    <property type="entry name" value="NITRATE/NITRITE SENSOR PROTEIN NARX-RELATED"/>
    <property type="match status" value="1"/>
</dbReference>
<protein>
    <recommendedName>
        <fullName evidence="2">histidine kinase</fullName>
        <ecNumber evidence="2">2.7.13.3</ecNumber>
    </recommendedName>
</protein>
<evidence type="ECO:0000256" key="3">
    <source>
        <dbReference type="ARBA" id="ARBA00022679"/>
    </source>
</evidence>
<dbReference type="GO" id="GO:0004673">
    <property type="term" value="F:protein histidine kinase activity"/>
    <property type="evidence" value="ECO:0007669"/>
    <property type="project" value="UniProtKB-EC"/>
</dbReference>
<dbReference type="AlphaFoldDB" id="X1PMP7"/>
<keyword evidence="4" id="KW-0418">Kinase</keyword>
<evidence type="ECO:0000256" key="1">
    <source>
        <dbReference type="ARBA" id="ARBA00000085"/>
    </source>
</evidence>
<dbReference type="InterPro" id="IPR050482">
    <property type="entry name" value="Sensor_HK_TwoCompSys"/>
</dbReference>
<feature type="non-terminal residue" evidence="5">
    <location>
        <position position="113"/>
    </location>
</feature>
<proteinExistence type="predicted"/>
<comment type="caution">
    <text evidence="5">The sequence shown here is derived from an EMBL/GenBank/DDBJ whole genome shotgun (WGS) entry which is preliminary data.</text>
</comment>
<evidence type="ECO:0000256" key="4">
    <source>
        <dbReference type="ARBA" id="ARBA00022777"/>
    </source>
</evidence>
<dbReference type="InterPro" id="IPR036890">
    <property type="entry name" value="HATPase_C_sf"/>
</dbReference>
<dbReference type="Gene3D" id="3.30.565.10">
    <property type="entry name" value="Histidine kinase-like ATPase, C-terminal domain"/>
    <property type="match status" value="1"/>
</dbReference>